<dbReference type="SUPFAM" id="SSF51445">
    <property type="entry name" value="(Trans)glycosidases"/>
    <property type="match status" value="1"/>
</dbReference>
<dbReference type="Pfam" id="PF00933">
    <property type="entry name" value="Glyco_hydro_3"/>
    <property type="match status" value="1"/>
</dbReference>
<proteinExistence type="inferred from homology"/>
<dbReference type="Pfam" id="PF14310">
    <property type="entry name" value="Fn3-like"/>
    <property type="match status" value="1"/>
</dbReference>
<keyword evidence="6" id="KW-0119">Carbohydrate metabolism</keyword>
<organism evidence="8 9">
    <name type="scientific">Athelia psychrophila</name>
    <dbReference type="NCBI Taxonomy" id="1759441"/>
    <lineage>
        <taxon>Eukaryota</taxon>
        <taxon>Fungi</taxon>
        <taxon>Dikarya</taxon>
        <taxon>Basidiomycota</taxon>
        <taxon>Agaricomycotina</taxon>
        <taxon>Agaricomycetes</taxon>
        <taxon>Agaricomycetidae</taxon>
        <taxon>Atheliales</taxon>
        <taxon>Atheliaceae</taxon>
        <taxon>Athelia</taxon>
    </lineage>
</organism>
<dbReference type="Gene3D" id="2.60.120.260">
    <property type="entry name" value="Galactose-binding domain-like"/>
    <property type="match status" value="1"/>
</dbReference>
<keyword evidence="4 6" id="KW-0378">Hydrolase</keyword>
<dbReference type="FunFam" id="2.60.40.10:FF:000495">
    <property type="entry name" value="Periplasmic beta-glucosidase"/>
    <property type="match status" value="1"/>
</dbReference>
<dbReference type="InterPro" id="IPR037524">
    <property type="entry name" value="PA14/GLEYA"/>
</dbReference>
<keyword evidence="9" id="KW-1185">Reference proteome</keyword>
<evidence type="ECO:0000313" key="9">
    <source>
        <dbReference type="Proteomes" id="UP000076532"/>
    </source>
</evidence>
<comment type="pathway">
    <text evidence="6">Glycan metabolism; cellulose degradation.</text>
</comment>
<feature type="domain" description="PA14" evidence="7">
    <location>
        <begin position="409"/>
        <end position="573"/>
    </location>
</feature>
<dbReference type="Gene3D" id="3.20.20.300">
    <property type="entry name" value="Glycoside hydrolase, family 3, N-terminal domain"/>
    <property type="match status" value="1"/>
</dbReference>
<dbReference type="EMBL" id="KV417492">
    <property type="protein sequence ID" value="KZP30713.1"/>
    <property type="molecule type" value="Genomic_DNA"/>
</dbReference>
<dbReference type="GO" id="GO:0030245">
    <property type="term" value="P:cellulose catabolic process"/>
    <property type="evidence" value="ECO:0007669"/>
    <property type="project" value="UniProtKB-UniPathway"/>
</dbReference>
<dbReference type="Gene3D" id="3.40.50.1700">
    <property type="entry name" value="Glycoside hydrolase family 3 C-terminal domain"/>
    <property type="match status" value="1"/>
</dbReference>
<evidence type="ECO:0000256" key="3">
    <source>
        <dbReference type="ARBA" id="ARBA00012744"/>
    </source>
</evidence>
<dbReference type="PROSITE" id="PS00775">
    <property type="entry name" value="GLYCOSYL_HYDROL_F3"/>
    <property type="match status" value="1"/>
</dbReference>
<dbReference type="GO" id="GO:0008422">
    <property type="term" value="F:beta-glucosidase activity"/>
    <property type="evidence" value="ECO:0007669"/>
    <property type="project" value="UniProtKB-EC"/>
</dbReference>
<dbReference type="Pfam" id="PF01915">
    <property type="entry name" value="Glyco_hydro_3_C"/>
    <property type="match status" value="1"/>
</dbReference>
<evidence type="ECO:0000313" key="8">
    <source>
        <dbReference type="EMBL" id="KZP30713.1"/>
    </source>
</evidence>
<comment type="catalytic activity">
    <reaction evidence="1 6">
        <text>Hydrolysis of terminal, non-reducing beta-D-glucosyl residues with release of beta-D-glucose.</text>
        <dbReference type="EC" id="3.2.1.21"/>
    </reaction>
</comment>
<sequence length="854" mass="92718">MSGSRSFLDASIPALLQELSLDEKINYLGAPNWWNTHAIERVGVPAIRMSDGPNGVRGSSYFHPTSAQCIPCATSLAATFDADLIRNVGEFLADESKAKSSCVLLAPTCNIQRTPLGGRAYESFSEDPHLSGMMSAAIVGGVQSKGVASCIKHFVANDQESERYATDSVMSERALREIYLYPFMLAQRDSTPWAYMTAYGRINNVHCSENPELLQGILRNEWKFDGIVMSDWYGTYGVDQPLNAGLDLEMPGPPRWRSPLLVAHCISAMKLTARTIDVRAGAMLRFVQKLARANADVVYGDGIERVRDSPAGRAWCRQLASAGMVLLKNEGGVLPLRVGAVRTIAVIGQHATARVISGGGSAALEASYVVNPLQGILANLPSGMEVNYTIGCEAHKLLPMLDKNMTTLEGQPGWQCTFYNHDAEGKWSNVVLDSVVKNTVAKFSDFVPDGLTPTWSIQMKGLLTIDKTCPFELGLCVAGRAKLWADGELLIDNWTTQRNGDFLYGVGTAEERGVVNMTAGKPVEIVIEYTNTRPPNAPAGSTERRTAQPGIMLGLRFGGCEKLDADAEIEKAVKLAAESDVVIIVGGLTPEWECEGFDRPTMHLPQRQDELIARVGKANRNTVVCIQSGSAVSMPWLEDVSGLLQCWYSGNEAGNAIADVLFGTVNPSGRMPLTFPVRLEDVPAYPNLNCENGKIHYREDLFVGYKHYQDRKIKPHFEFGFGLSYTTFDLSDLAVSAPTTSDASFNVSVKVNVKNTGSVDGSEVVQVYVSIPDVGVTTPRLQLRGFGKAKDLAPGASQTVTIKLDKYAVSFWDTPIHAWSAKAGTYGVHVGTSSGNLPLEATFELGESFEWSGL</sequence>
<dbReference type="UniPathway" id="UPA00696"/>
<dbReference type="InterPro" id="IPR050288">
    <property type="entry name" value="Cellulose_deg_GH3"/>
</dbReference>
<dbReference type="InterPro" id="IPR036881">
    <property type="entry name" value="Glyco_hydro_3_C_sf"/>
</dbReference>
<dbReference type="InterPro" id="IPR011658">
    <property type="entry name" value="PA14_dom"/>
</dbReference>
<dbReference type="InterPro" id="IPR017853">
    <property type="entry name" value="GH"/>
</dbReference>
<dbReference type="InterPro" id="IPR036962">
    <property type="entry name" value="Glyco_hydro_3_N_sf"/>
</dbReference>
<dbReference type="InterPro" id="IPR002772">
    <property type="entry name" value="Glyco_hydro_3_C"/>
</dbReference>
<dbReference type="InterPro" id="IPR026891">
    <property type="entry name" value="Fn3-like"/>
</dbReference>
<reference evidence="8 9" key="1">
    <citation type="journal article" date="2016" name="Mol. Biol. Evol.">
        <title>Comparative Genomics of Early-Diverging Mushroom-Forming Fungi Provides Insights into the Origins of Lignocellulose Decay Capabilities.</title>
        <authorList>
            <person name="Nagy L.G."/>
            <person name="Riley R."/>
            <person name="Tritt A."/>
            <person name="Adam C."/>
            <person name="Daum C."/>
            <person name="Floudas D."/>
            <person name="Sun H."/>
            <person name="Yadav J.S."/>
            <person name="Pangilinan J."/>
            <person name="Larsson K.H."/>
            <person name="Matsuura K."/>
            <person name="Barry K."/>
            <person name="Labutti K."/>
            <person name="Kuo R."/>
            <person name="Ohm R.A."/>
            <person name="Bhattacharya S.S."/>
            <person name="Shirouzu T."/>
            <person name="Yoshinaga Y."/>
            <person name="Martin F.M."/>
            <person name="Grigoriev I.V."/>
            <person name="Hibbett D.S."/>
        </authorList>
    </citation>
    <scope>NUCLEOTIDE SEQUENCE [LARGE SCALE GENOMIC DNA]</scope>
    <source>
        <strain evidence="8 9">CBS 109695</strain>
    </source>
</reference>
<evidence type="ECO:0000259" key="7">
    <source>
        <dbReference type="PROSITE" id="PS51820"/>
    </source>
</evidence>
<dbReference type="Gene3D" id="2.60.40.10">
    <property type="entry name" value="Immunoglobulins"/>
    <property type="match status" value="1"/>
</dbReference>
<dbReference type="PROSITE" id="PS51820">
    <property type="entry name" value="PA14"/>
    <property type="match status" value="1"/>
</dbReference>
<dbReference type="InterPro" id="IPR019800">
    <property type="entry name" value="Glyco_hydro_3_AS"/>
</dbReference>
<evidence type="ECO:0000256" key="2">
    <source>
        <dbReference type="ARBA" id="ARBA00005336"/>
    </source>
</evidence>
<dbReference type="PANTHER" id="PTHR42715:SF27">
    <property type="entry name" value="BETA-GLUCOSIDASE-RELATED"/>
    <property type="match status" value="1"/>
</dbReference>
<dbReference type="EC" id="3.2.1.21" evidence="3 6"/>
<dbReference type="PRINTS" id="PR00133">
    <property type="entry name" value="GLHYDRLASE3"/>
</dbReference>
<protein>
    <recommendedName>
        <fullName evidence="3 6">beta-glucosidase</fullName>
        <ecNumber evidence="3 6">3.2.1.21</ecNumber>
    </recommendedName>
</protein>
<dbReference type="PANTHER" id="PTHR42715">
    <property type="entry name" value="BETA-GLUCOSIDASE"/>
    <property type="match status" value="1"/>
</dbReference>
<comment type="similarity">
    <text evidence="2 6">Belongs to the glycosyl hydrolase 3 family.</text>
</comment>
<dbReference type="Proteomes" id="UP000076532">
    <property type="component" value="Unassembled WGS sequence"/>
</dbReference>
<dbReference type="SMART" id="SM01217">
    <property type="entry name" value="Fn3_like"/>
    <property type="match status" value="1"/>
</dbReference>
<dbReference type="STRING" id="436010.A0A166TKG7"/>
<gene>
    <name evidence="8" type="ORF">FIBSPDRAFT_814494</name>
</gene>
<dbReference type="AlphaFoldDB" id="A0A166TKG7"/>
<dbReference type="InterPro" id="IPR001764">
    <property type="entry name" value="Glyco_hydro_3_N"/>
</dbReference>
<dbReference type="Pfam" id="PF07691">
    <property type="entry name" value="PA14"/>
    <property type="match status" value="1"/>
</dbReference>
<dbReference type="OrthoDB" id="47059at2759"/>
<evidence type="ECO:0000256" key="4">
    <source>
        <dbReference type="ARBA" id="ARBA00022801"/>
    </source>
</evidence>
<keyword evidence="5 6" id="KW-0326">Glycosidase</keyword>
<dbReference type="InterPro" id="IPR013783">
    <property type="entry name" value="Ig-like_fold"/>
</dbReference>
<evidence type="ECO:0000256" key="6">
    <source>
        <dbReference type="RuleBase" id="RU361161"/>
    </source>
</evidence>
<accession>A0A166TKG7</accession>
<keyword evidence="6" id="KW-0624">Polysaccharide degradation</keyword>
<evidence type="ECO:0000256" key="5">
    <source>
        <dbReference type="ARBA" id="ARBA00023295"/>
    </source>
</evidence>
<evidence type="ECO:0000256" key="1">
    <source>
        <dbReference type="ARBA" id="ARBA00000448"/>
    </source>
</evidence>
<name>A0A166TKG7_9AGAM</name>
<dbReference type="SUPFAM" id="SSF52279">
    <property type="entry name" value="Beta-D-glucan exohydrolase, C-terminal domain"/>
    <property type="match status" value="1"/>
</dbReference>